<dbReference type="AlphaFoldDB" id="A0A316UTJ9"/>
<reference evidence="2 3" key="1">
    <citation type="journal article" date="2018" name="Mol. Biol. Evol.">
        <title>Broad Genomic Sampling Reveals a Smut Pathogenic Ancestry of the Fungal Clade Ustilaginomycotina.</title>
        <authorList>
            <person name="Kijpornyongpan T."/>
            <person name="Mondo S.J."/>
            <person name="Barry K."/>
            <person name="Sandor L."/>
            <person name="Lee J."/>
            <person name="Lipzen A."/>
            <person name="Pangilinan J."/>
            <person name="LaButti K."/>
            <person name="Hainaut M."/>
            <person name="Henrissat B."/>
            <person name="Grigoriev I.V."/>
            <person name="Spatafora J.W."/>
            <person name="Aime M.C."/>
        </authorList>
    </citation>
    <scope>NUCLEOTIDE SEQUENCE [LARGE SCALE GENOMIC DNA]</scope>
    <source>
        <strain evidence="2 3">MCA 5214</strain>
    </source>
</reference>
<feature type="compositionally biased region" description="Low complexity" evidence="1">
    <location>
        <begin position="49"/>
        <end position="72"/>
    </location>
</feature>
<feature type="region of interest" description="Disordered" evidence="1">
    <location>
        <begin position="147"/>
        <end position="200"/>
    </location>
</feature>
<evidence type="ECO:0000256" key="1">
    <source>
        <dbReference type="SAM" id="MobiDB-lite"/>
    </source>
</evidence>
<feature type="compositionally biased region" description="Low complexity" evidence="1">
    <location>
        <begin position="101"/>
        <end position="114"/>
    </location>
</feature>
<feature type="region of interest" description="Disordered" evidence="1">
    <location>
        <begin position="1"/>
        <end position="33"/>
    </location>
</feature>
<accession>A0A316UTJ9</accession>
<dbReference type="Proteomes" id="UP000245884">
    <property type="component" value="Unassembled WGS sequence"/>
</dbReference>
<dbReference type="EMBL" id="KZ819665">
    <property type="protein sequence ID" value="PWN28582.1"/>
    <property type="molecule type" value="Genomic_DNA"/>
</dbReference>
<dbReference type="RefSeq" id="XP_025363194.1">
    <property type="nucleotide sequence ID" value="XM_025504718.1"/>
</dbReference>
<sequence length="334" mass="36887">MSSPLAGPSSSAQQSPSGFASPRHSTLYPIPSSTADALEARRLAFFQQPRPVATATSSPSSSTSSSSRPVPRNEYLRPGPSSASPLDRSRAFKRPPSALFSAGPRGAGSSPSSRRLIDGTDRPYVAASGGDGDVSARLYRQRFQQRCQAAMARERGRQSKVAKARGRDPLGSSEGEEGLVLNSDDLSSSDIDEEEMRREGAKWQYEDDELVRRVMLAEYRRLLHKQELSGRHELGWMGADEVAWLEEELARDEASAHERRQEGHASMEEPPLDMVDEDWALAEQFDHAFGGRGEAQDAFEEDEWDEDTLRQIEAQATAYTAPPHHEIDVEMDLT</sequence>
<feature type="compositionally biased region" description="Low complexity" evidence="1">
    <location>
        <begin position="1"/>
        <end position="22"/>
    </location>
</feature>
<dbReference type="GeneID" id="37026541"/>
<keyword evidence="3" id="KW-1185">Reference proteome</keyword>
<gene>
    <name evidence="2" type="ORF">BDZ90DRAFT_226652</name>
</gene>
<proteinExistence type="predicted"/>
<protein>
    <submittedName>
        <fullName evidence="2">Uncharacterized protein</fullName>
    </submittedName>
</protein>
<dbReference type="OrthoDB" id="3366042at2759"/>
<evidence type="ECO:0000313" key="2">
    <source>
        <dbReference type="EMBL" id="PWN28582.1"/>
    </source>
</evidence>
<organism evidence="2 3">
    <name type="scientific">Jaminaea rosea</name>
    <dbReference type="NCBI Taxonomy" id="1569628"/>
    <lineage>
        <taxon>Eukaryota</taxon>
        <taxon>Fungi</taxon>
        <taxon>Dikarya</taxon>
        <taxon>Basidiomycota</taxon>
        <taxon>Ustilaginomycotina</taxon>
        <taxon>Exobasidiomycetes</taxon>
        <taxon>Microstromatales</taxon>
        <taxon>Microstromatales incertae sedis</taxon>
        <taxon>Jaminaea</taxon>
    </lineage>
</organism>
<evidence type="ECO:0000313" key="3">
    <source>
        <dbReference type="Proteomes" id="UP000245884"/>
    </source>
</evidence>
<feature type="region of interest" description="Disordered" evidence="1">
    <location>
        <begin position="48"/>
        <end position="132"/>
    </location>
</feature>
<name>A0A316UTJ9_9BASI</name>